<keyword evidence="10 21" id="KW-1133">Transmembrane helix</keyword>
<evidence type="ECO:0000313" key="25">
    <source>
        <dbReference type="EMBL" id="CAD5323757.1"/>
    </source>
</evidence>
<dbReference type="PROSITE" id="PS00108">
    <property type="entry name" value="PROTEIN_KINASE_ST"/>
    <property type="match status" value="1"/>
</dbReference>
<keyword evidence="12" id="KW-1015">Disulfide bond</keyword>
<evidence type="ECO:0000256" key="17">
    <source>
        <dbReference type="PROSITE-ProRule" id="PRU00277"/>
    </source>
</evidence>
<dbReference type="InterPro" id="IPR000719">
    <property type="entry name" value="Prot_kinase_dom"/>
</dbReference>
<dbReference type="GO" id="GO:0009617">
    <property type="term" value="P:response to bacterium"/>
    <property type="evidence" value="ECO:0007669"/>
    <property type="project" value="UniProtKB-ARBA"/>
</dbReference>
<dbReference type="Gene3D" id="3.10.50.40">
    <property type="match status" value="1"/>
</dbReference>
<evidence type="ECO:0000256" key="9">
    <source>
        <dbReference type="ARBA" id="ARBA00022840"/>
    </source>
</evidence>
<dbReference type="InterPro" id="IPR011009">
    <property type="entry name" value="Kinase-like_dom_sf"/>
</dbReference>
<protein>
    <recommendedName>
        <fullName evidence="17">peptidylprolyl isomerase</fullName>
        <ecNumber evidence="17">5.2.1.8</ecNumber>
    </recommendedName>
</protein>
<dbReference type="FunFam" id="1.10.510.10:FF:000468">
    <property type="entry name" value="PTI1-like tyrosine-protein kinase 3"/>
    <property type="match status" value="1"/>
</dbReference>
<keyword evidence="7 19" id="KW-0547">Nucleotide-binding</keyword>
<evidence type="ECO:0000256" key="18">
    <source>
        <dbReference type="PROSITE-ProRule" id="PRU00339"/>
    </source>
</evidence>
<evidence type="ECO:0000256" key="11">
    <source>
        <dbReference type="ARBA" id="ARBA00023136"/>
    </source>
</evidence>
<evidence type="ECO:0000256" key="14">
    <source>
        <dbReference type="ARBA" id="ARBA00023180"/>
    </source>
</evidence>
<keyword evidence="4" id="KW-0808">Transferase</keyword>
<keyword evidence="2" id="KW-1003">Cell membrane</keyword>
<evidence type="ECO:0000256" key="21">
    <source>
        <dbReference type="SAM" id="Phobius"/>
    </source>
</evidence>
<dbReference type="EMBL" id="LR881468">
    <property type="protein sequence ID" value="CAD5323757.1"/>
    <property type="molecule type" value="Genomic_DNA"/>
</dbReference>
<dbReference type="Gene3D" id="1.25.40.10">
    <property type="entry name" value="Tetratricopeptide repeat domain"/>
    <property type="match status" value="1"/>
</dbReference>
<comment type="catalytic activity">
    <reaction evidence="17">
        <text>[protein]-peptidylproline (omega=180) = [protein]-peptidylproline (omega=0)</text>
        <dbReference type="Rhea" id="RHEA:16237"/>
        <dbReference type="Rhea" id="RHEA-COMP:10747"/>
        <dbReference type="Rhea" id="RHEA-COMP:10748"/>
        <dbReference type="ChEBI" id="CHEBI:83833"/>
        <dbReference type="ChEBI" id="CHEBI:83834"/>
        <dbReference type="EC" id="5.2.1.8"/>
    </reaction>
</comment>
<keyword evidence="17" id="KW-0413">Isomerase</keyword>
<dbReference type="Pfam" id="PF23577">
    <property type="entry name" value="LysM_RLK"/>
    <property type="match status" value="1"/>
</dbReference>
<keyword evidence="11 21" id="KW-0472">Membrane</keyword>
<gene>
    <name evidence="25" type="ORF">AT9943_LOCUS11685</name>
</gene>
<evidence type="ECO:0000256" key="19">
    <source>
        <dbReference type="PROSITE-ProRule" id="PRU10141"/>
    </source>
</evidence>
<dbReference type="InterPro" id="IPR018392">
    <property type="entry name" value="LysM"/>
</dbReference>
<dbReference type="PROSITE" id="PS51782">
    <property type="entry name" value="LYSM"/>
    <property type="match status" value="1"/>
</dbReference>
<dbReference type="SMART" id="SM00028">
    <property type="entry name" value="TPR"/>
    <property type="match status" value="3"/>
</dbReference>
<feature type="binding site" evidence="19">
    <location>
        <position position="641"/>
    </location>
    <ligand>
        <name>ATP</name>
        <dbReference type="ChEBI" id="CHEBI:30616"/>
    </ligand>
</feature>
<dbReference type="SUPFAM" id="SSF56112">
    <property type="entry name" value="Protein kinase-like (PK-like)"/>
    <property type="match status" value="1"/>
</dbReference>
<dbReference type="InterPro" id="IPR019734">
    <property type="entry name" value="TPR_rpt"/>
</dbReference>
<dbReference type="InterPro" id="IPR008271">
    <property type="entry name" value="Ser/Thr_kinase_AS"/>
</dbReference>
<dbReference type="PROSITE" id="PS50005">
    <property type="entry name" value="TPR"/>
    <property type="match status" value="1"/>
</dbReference>
<dbReference type="Gene3D" id="1.10.510.10">
    <property type="entry name" value="Transferase(Phosphotransferase) domain 1"/>
    <property type="match status" value="1"/>
</dbReference>
<organism evidence="25 26">
    <name type="scientific">Arabidopsis thaliana</name>
    <name type="common">Mouse-ear cress</name>
    <dbReference type="NCBI Taxonomy" id="3702"/>
    <lineage>
        <taxon>Eukaryota</taxon>
        <taxon>Viridiplantae</taxon>
        <taxon>Streptophyta</taxon>
        <taxon>Embryophyta</taxon>
        <taxon>Tracheophyta</taxon>
        <taxon>Spermatophyta</taxon>
        <taxon>Magnoliopsida</taxon>
        <taxon>eudicotyledons</taxon>
        <taxon>Gunneridae</taxon>
        <taxon>Pentapetalae</taxon>
        <taxon>rosids</taxon>
        <taxon>malvids</taxon>
        <taxon>Brassicales</taxon>
        <taxon>Brassicaceae</taxon>
        <taxon>Camelineae</taxon>
        <taxon>Arabidopsis</taxon>
    </lineage>
</organism>
<dbReference type="GO" id="GO:0003755">
    <property type="term" value="F:peptidyl-prolyl cis-trans isomerase activity"/>
    <property type="evidence" value="ECO:0007669"/>
    <property type="project" value="UniProtKB-KW"/>
</dbReference>
<comment type="catalytic activity">
    <reaction evidence="15">
        <text>L-threonyl-[protein] + ATP = O-phospho-L-threonyl-[protein] + ADP + H(+)</text>
        <dbReference type="Rhea" id="RHEA:46608"/>
        <dbReference type="Rhea" id="RHEA-COMP:11060"/>
        <dbReference type="Rhea" id="RHEA-COMP:11605"/>
        <dbReference type="ChEBI" id="CHEBI:15378"/>
        <dbReference type="ChEBI" id="CHEBI:30013"/>
        <dbReference type="ChEBI" id="CHEBI:30616"/>
        <dbReference type="ChEBI" id="CHEBI:61977"/>
        <dbReference type="ChEBI" id="CHEBI:456216"/>
        <dbReference type="EC" id="2.7.11.1"/>
    </reaction>
</comment>
<evidence type="ECO:0000259" key="22">
    <source>
        <dbReference type="PROSITE" id="PS50011"/>
    </source>
</evidence>
<evidence type="ECO:0000259" key="24">
    <source>
        <dbReference type="PROSITE" id="PS51782"/>
    </source>
</evidence>
<dbReference type="GO" id="GO:0005524">
    <property type="term" value="F:ATP binding"/>
    <property type="evidence" value="ECO:0007669"/>
    <property type="project" value="UniProtKB-UniRule"/>
</dbReference>
<dbReference type="PANTHER" id="PTHR46204:SF30">
    <property type="entry name" value="CHITIN ELICITOR RECEPTOR KINASE 1"/>
    <property type="match status" value="1"/>
</dbReference>
<evidence type="ECO:0000256" key="20">
    <source>
        <dbReference type="SAM" id="MobiDB-lite"/>
    </source>
</evidence>
<keyword evidence="13" id="KW-0675">Receptor</keyword>
<dbReference type="GO" id="GO:0005886">
    <property type="term" value="C:plasma membrane"/>
    <property type="evidence" value="ECO:0007669"/>
    <property type="project" value="UniProtKB-SubCell"/>
</dbReference>
<evidence type="ECO:0000256" key="12">
    <source>
        <dbReference type="ARBA" id="ARBA00023157"/>
    </source>
</evidence>
<feature type="compositionally biased region" description="Basic and acidic residues" evidence="20">
    <location>
        <begin position="1"/>
        <end position="15"/>
    </location>
</feature>
<evidence type="ECO:0000256" key="1">
    <source>
        <dbReference type="ARBA" id="ARBA00004162"/>
    </source>
</evidence>
<feature type="region of interest" description="Disordered" evidence="20">
    <location>
        <begin position="1"/>
        <end position="42"/>
    </location>
</feature>
<dbReference type="PANTHER" id="PTHR46204">
    <property type="entry name" value="CHITIN ELICITOR RECEPTOR KINASE 1-RELATED"/>
    <property type="match status" value="1"/>
</dbReference>
<evidence type="ECO:0000256" key="8">
    <source>
        <dbReference type="ARBA" id="ARBA00022777"/>
    </source>
</evidence>
<keyword evidence="6" id="KW-0732">Signal</keyword>
<proteinExistence type="predicted"/>
<dbReference type="InterPro" id="IPR001179">
    <property type="entry name" value="PPIase_FKBP_dom"/>
</dbReference>
<dbReference type="AlphaFoldDB" id="A0A7G2EN97"/>
<keyword evidence="18" id="KW-0802">TPR repeat</keyword>
<dbReference type="Pfam" id="PF07714">
    <property type="entry name" value="PK_Tyr_Ser-Thr"/>
    <property type="match status" value="1"/>
</dbReference>
<dbReference type="InterPro" id="IPR044812">
    <property type="entry name" value="CERK1/LYK3-like"/>
</dbReference>
<dbReference type="EC" id="5.2.1.8" evidence="17"/>
<keyword evidence="17" id="KW-0697">Rotamase</keyword>
<feature type="transmembrane region" description="Helical" evidence="21">
    <location>
        <begin position="521"/>
        <end position="548"/>
    </location>
</feature>
<keyword evidence="9 19" id="KW-0067">ATP-binding</keyword>
<evidence type="ECO:0000256" key="16">
    <source>
        <dbReference type="ARBA" id="ARBA00048679"/>
    </source>
</evidence>
<dbReference type="Pfam" id="PF13181">
    <property type="entry name" value="TPR_8"/>
    <property type="match status" value="1"/>
</dbReference>
<feature type="domain" description="LysM" evidence="24">
    <location>
        <begin position="451"/>
        <end position="494"/>
    </location>
</feature>
<keyword evidence="5 21" id="KW-0812">Transmembrane</keyword>
<dbReference type="InterPro" id="IPR046357">
    <property type="entry name" value="PPIase_dom_sf"/>
</dbReference>
<evidence type="ECO:0000256" key="2">
    <source>
        <dbReference type="ARBA" id="ARBA00022475"/>
    </source>
</evidence>
<name>A0A7G2EN97_ARATH</name>
<comment type="subcellular location">
    <subcellularLocation>
        <location evidence="1">Cell membrane</location>
        <topology evidence="1">Single-pass membrane protein</topology>
    </subcellularLocation>
</comment>
<evidence type="ECO:0000256" key="13">
    <source>
        <dbReference type="ARBA" id="ARBA00023170"/>
    </source>
</evidence>
<evidence type="ECO:0000256" key="3">
    <source>
        <dbReference type="ARBA" id="ARBA00022527"/>
    </source>
</evidence>
<dbReference type="FunFam" id="1.25.40.10:FF:000708">
    <property type="entry name" value="Peptidylprolyl isomerase"/>
    <property type="match status" value="1"/>
</dbReference>
<feature type="domain" description="Protein kinase" evidence="22">
    <location>
        <begin position="613"/>
        <end position="882"/>
    </location>
</feature>
<keyword evidence="8" id="KW-0418">Kinase</keyword>
<evidence type="ECO:0000256" key="5">
    <source>
        <dbReference type="ARBA" id="ARBA00022692"/>
    </source>
</evidence>
<dbReference type="GO" id="GO:0004674">
    <property type="term" value="F:protein serine/threonine kinase activity"/>
    <property type="evidence" value="ECO:0007669"/>
    <property type="project" value="UniProtKB-KW"/>
</dbReference>
<dbReference type="Pfam" id="PF00254">
    <property type="entry name" value="FKBP_C"/>
    <property type="match status" value="1"/>
</dbReference>
<dbReference type="PROSITE" id="PS50011">
    <property type="entry name" value="PROTEIN_KINASE_DOM"/>
    <property type="match status" value="1"/>
</dbReference>
<dbReference type="Proteomes" id="UP000516314">
    <property type="component" value="Chromosome 3"/>
</dbReference>
<dbReference type="InterPro" id="IPR017441">
    <property type="entry name" value="Protein_kinase_ATP_BS"/>
</dbReference>
<dbReference type="SUPFAM" id="SSF54534">
    <property type="entry name" value="FKBP-like"/>
    <property type="match status" value="1"/>
</dbReference>
<evidence type="ECO:0000313" key="26">
    <source>
        <dbReference type="Proteomes" id="UP000516314"/>
    </source>
</evidence>
<dbReference type="SMART" id="SM00220">
    <property type="entry name" value="S_TKc"/>
    <property type="match status" value="1"/>
</dbReference>
<dbReference type="InterPro" id="IPR057097">
    <property type="entry name" value="LysM_RLK3/10"/>
</dbReference>
<dbReference type="PROSITE" id="PS50059">
    <property type="entry name" value="FKBP_PPIASE"/>
    <property type="match status" value="1"/>
</dbReference>
<evidence type="ECO:0000256" key="4">
    <source>
        <dbReference type="ARBA" id="ARBA00022679"/>
    </source>
</evidence>
<evidence type="ECO:0000256" key="6">
    <source>
        <dbReference type="ARBA" id="ARBA00022729"/>
    </source>
</evidence>
<dbReference type="PROSITE" id="PS00107">
    <property type="entry name" value="PROTEIN_KINASE_ATP"/>
    <property type="match status" value="1"/>
</dbReference>
<evidence type="ECO:0000256" key="15">
    <source>
        <dbReference type="ARBA" id="ARBA00047899"/>
    </source>
</evidence>
<feature type="domain" description="PPIase FKBP-type" evidence="23">
    <location>
        <begin position="67"/>
        <end position="156"/>
    </location>
</feature>
<dbReference type="FunFam" id="3.30.200.20:FF:000468">
    <property type="entry name" value="LysM receptor kinase 2"/>
    <property type="match status" value="1"/>
</dbReference>
<reference evidence="25 26" key="1">
    <citation type="submission" date="2020-09" db="EMBL/GenBank/DDBJ databases">
        <authorList>
            <person name="Ashkenazy H."/>
        </authorList>
    </citation>
    <scope>NUCLEOTIDE SEQUENCE [LARGE SCALE GENOMIC DNA]</scope>
    <source>
        <strain evidence="26">cv. Cdm-0</strain>
    </source>
</reference>
<evidence type="ECO:0000256" key="7">
    <source>
        <dbReference type="ARBA" id="ARBA00022741"/>
    </source>
</evidence>
<dbReference type="GO" id="GO:0019199">
    <property type="term" value="F:transmembrane receptor protein kinase activity"/>
    <property type="evidence" value="ECO:0007669"/>
    <property type="project" value="InterPro"/>
</dbReference>
<evidence type="ECO:0000259" key="23">
    <source>
        <dbReference type="PROSITE" id="PS50059"/>
    </source>
</evidence>
<dbReference type="InterPro" id="IPR011990">
    <property type="entry name" value="TPR-like_helical_dom_sf"/>
</dbReference>
<dbReference type="GO" id="GO:1901701">
    <property type="term" value="P:cellular response to oxygen-containing compound"/>
    <property type="evidence" value="ECO:0007669"/>
    <property type="project" value="UniProtKB-ARBA"/>
</dbReference>
<dbReference type="Gene3D" id="3.30.200.20">
    <property type="entry name" value="Phosphorylase Kinase, domain 1"/>
    <property type="match status" value="1"/>
</dbReference>
<evidence type="ECO:0000256" key="10">
    <source>
        <dbReference type="ARBA" id="ARBA00022989"/>
    </source>
</evidence>
<dbReference type="GO" id="GO:0045087">
    <property type="term" value="P:innate immune response"/>
    <property type="evidence" value="ECO:0007669"/>
    <property type="project" value="InterPro"/>
</dbReference>
<keyword evidence="3" id="KW-0723">Serine/threonine-protein kinase</keyword>
<accession>A0A7G2EN97</accession>
<dbReference type="SUPFAM" id="SSF48452">
    <property type="entry name" value="TPR-like"/>
    <property type="match status" value="1"/>
</dbReference>
<dbReference type="InterPro" id="IPR001245">
    <property type="entry name" value="Ser-Thr/Tyr_kinase_cat_dom"/>
</dbReference>
<comment type="catalytic activity">
    <reaction evidence="16">
        <text>L-seryl-[protein] + ATP = O-phospho-L-seryl-[protein] + ADP + H(+)</text>
        <dbReference type="Rhea" id="RHEA:17989"/>
        <dbReference type="Rhea" id="RHEA-COMP:9863"/>
        <dbReference type="Rhea" id="RHEA-COMP:11604"/>
        <dbReference type="ChEBI" id="CHEBI:15378"/>
        <dbReference type="ChEBI" id="CHEBI:29999"/>
        <dbReference type="ChEBI" id="CHEBI:30616"/>
        <dbReference type="ChEBI" id="CHEBI:83421"/>
        <dbReference type="ChEBI" id="CHEBI:456216"/>
        <dbReference type="EC" id="2.7.11.1"/>
    </reaction>
</comment>
<keyword evidence="14" id="KW-0325">Glycoprotein</keyword>
<sequence>MDESLEHQTQTHDQESEIVTEGSAVVHSEPSQEGNVPPKVDSEAEVLDEKVSKQIIKEGHGSKPSKYSTCFLHYRAWTKNSQHKFEDTWHEQQPIELVLGKELAGLAIGVASMKSGERALVHVGWELAYGKEGNFSFPNVPPMADLLYEVEVIGFDETKEGKARSDMTVEERIGAADRRKMDGNSLFKEEKLEEAMQQYEMAIAYMGDDFMFQLYGKYQDMALAVKNPCHLNIAACLIKLKRYDEAIGHCNIVLTEEEKNPKALFRRGKAKAELGQMDSARDDFRKAQKYAPDDKAIRRELRALAEQEKALYQKQKEMYKGIFKGKDEGGAKSKSLFWLIVLWQWTSCPLALASYYLENGTTLSVINQNLNSSIAPYDQINFDPILSYSVRQEDTYERVAISNYANLTTMESLQARNPFPATNIPLSATLNVLVNCSCGDESVSKDFGLFVTYPLRPEDSLSSIARSSGVSADILQRYNPGVNFNSGNGIVYVPGRDPNGAFPPFKSRLFLLLLRFKQDGVGAGVIAGIVIGVIVALLLILFIVYYAYRKNKSKGDSFSSSIPLSTKADHASSTSLQSGGLGGAGVSPGIAAISVDKSVEFSLEELAKATDNFNLSFKIGQGGFGAVYYAELRGEKAAIKKMDMEASKQFLAELKVLTRVHHVNLVRLIGYCVEGSLFLVYEYVENGNLGQHLHGSGREPLPWTKRVQIALDSARGLEYIHEHTVPVYVHRDIKSANILIDQKFRAKVADFGLTKLTEVGGSATRGAMGTFGYMAPETVYGEVSAKVDVYAFGVVLYELISAKGAVVKMTEAVGEFRGLFEESFKETDKEEALRKIIDPRLGDSYPFDSVYKMAELGKACTQENAQLRPSMRYIVVALSTLFSSTGNWDVGNFQNEDLVSLMSGR</sequence>
<feature type="repeat" description="TPR" evidence="18">
    <location>
        <begin position="261"/>
        <end position="294"/>
    </location>
</feature>
<dbReference type="CDD" id="cd00118">
    <property type="entry name" value="LysM"/>
    <property type="match status" value="1"/>
</dbReference>